<dbReference type="PROSITE" id="PS01124">
    <property type="entry name" value="HTH_ARAC_FAMILY_2"/>
    <property type="match status" value="1"/>
</dbReference>
<dbReference type="PRINTS" id="PR00032">
    <property type="entry name" value="HTHARAC"/>
</dbReference>
<keyword evidence="2" id="KW-0238">DNA-binding</keyword>
<dbReference type="SUPFAM" id="SSF46689">
    <property type="entry name" value="Homeodomain-like"/>
    <property type="match status" value="1"/>
</dbReference>
<gene>
    <name evidence="5" type="ORF">KE626_32590</name>
</gene>
<dbReference type="PANTHER" id="PTHR43280">
    <property type="entry name" value="ARAC-FAMILY TRANSCRIPTIONAL REGULATOR"/>
    <property type="match status" value="1"/>
</dbReference>
<dbReference type="InterPro" id="IPR009057">
    <property type="entry name" value="Homeodomain-like_sf"/>
</dbReference>
<keyword evidence="3" id="KW-0804">Transcription</keyword>
<dbReference type="SMART" id="SM00342">
    <property type="entry name" value="HTH_ARAC"/>
    <property type="match status" value="1"/>
</dbReference>
<evidence type="ECO:0000256" key="1">
    <source>
        <dbReference type="ARBA" id="ARBA00023015"/>
    </source>
</evidence>
<dbReference type="PANTHER" id="PTHR43280:SF32">
    <property type="entry name" value="TRANSCRIPTIONAL REGULATORY PROTEIN"/>
    <property type="match status" value="1"/>
</dbReference>
<dbReference type="Gene3D" id="1.10.10.60">
    <property type="entry name" value="Homeodomain-like"/>
    <property type="match status" value="1"/>
</dbReference>
<protein>
    <submittedName>
        <fullName evidence="5">Helix-turn-helix domain-containing protein</fullName>
    </submittedName>
</protein>
<dbReference type="SUPFAM" id="SSF51215">
    <property type="entry name" value="Regulatory protein AraC"/>
    <property type="match status" value="1"/>
</dbReference>
<keyword evidence="6" id="KW-1185">Reference proteome</keyword>
<dbReference type="RefSeq" id="WP_211977274.1">
    <property type="nucleotide sequence ID" value="NZ_CBFHAM010000041.1"/>
</dbReference>
<dbReference type="Pfam" id="PF12833">
    <property type="entry name" value="HTH_18"/>
    <property type="match status" value="1"/>
</dbReference>
<proteinExistence type="predicted"/>
<dbReference type="InterPro" id="IPR018060">
    <property type="entry name" value="HTH_AraC"/>
</dbReference>
<name>A0ABS5JBY4_9BACT</name>
<dbReference type="InterPro" id="IPR020449">
    <property type="entry name" value="Tscrpt_reg_AraC-type_HTH"/>
</dbReference>
<keyword evidence="1" id="KW-0805">Transcription regulation</keyword>
<evidence type="ECO:0000256" key="2">
    <source>
        <dbReference type="ARBA" id="ARBA00023125"/>
    </source>
</evidence>
<sequence length="286" mass="32802">MMEHIPVRQINTAQTAPAWPESFGIRDIGEELATRDMVQELHRHDFYYILVIKNGAGHHDIDFSTYPVSDHVVFVMRPGQVHQLVLKSGTTGFMMQFRDDFYFTQSNTSKQLLHKAARVNHYQPGAHSFQKLLTILISIFEEYTGKQEKYQEVIKASMDIFFIALGRLQSGISSGNGNLYTQEQLENFSALLAAHAFSHKPVSEYAEMLHLSAWQLNAITKATLGKTCSAVINEHMILEAKRYLLATSEQVNQIADRLGYEDVSYFIRFFKKHTGYSPETFRHRFS</sequence>
<evidence type="ECO:0000259" key="4">
    <source>
        <dbReference type="PROSITE" id="PS01124"/>
    </source>
</evidence>
<dbReference type="Pfam" id="PF02311">
    <property type="entry name" value="AraC_binding"/>
    <property type="match status" value="1"/>
</dbReference>
<evidence type="ECO:0000256" key="3">
    <source>
        <dbReference type="ARBA" id="ARBA00023163"/>
    </source>
</evidence>
<reference evidence="5 6" key="1">
    <citation type="submission" date="2021-04" db="EMBL/GenBank/DDBJ databases">
        <title>Chitinophaga sp. nov., isolated from the rhizosphere soil.</title>
        <authorList>
            <person name="He S."/>
        </authorList>
    </citation>
    <scope>NUCLEOTIDE SEQUENCE [LARGE SCALE GENOMIC DNA]</scope>
    <source>
        <strain evidence="5 6">2R12</strain>
    </source>
</reference>
<dbReference type="InterPro" id="IPR037923">
    <property type="entry name" value="HTH-like"/>
</dbReference>
<evidence type="ECO:0000313" key="6">
    <source>
        <dbReference type="Proteomes" id="UP000676386"/>
    </source>
</evidence>
<dbReference type="EMBL" id="JAGTXB010000028">
    <property type="protein sequence ID" value="MBS0032117.1"/>
    <property type="molecule type" value="Genomic_DNA"/>
</dbReference>
<comment type="caution">
    <text evidence="5">The sequence shown here is derived from an EMBL/GenBank/DDBJ whole genome shotgun (WGS) entry which is preliminary data.</text>
</comment>
<evidence type="ECO:0000313" key="5">
    <source>
        <dbReference type="EMBL" id="MBS0032117.1"/>
    </source>
</evidence>
<feature type="domain" description="HTH araC/xylS-type" evidence="4">
    <location>
        <begin position="186"/>
        <end position="284"/>
    </location>
</feature>
<organism evidence="5 6">
    <name type="scientific">Chitinophaga hostae</name>
    <dbReference type="NCBI Taxonomy" id="2831022"/>
    <lineage>
        <taxon>Bacteria</taxon>
        <taxon>Pseudomonadati</taxon>
        <taxon>Bacteroidota</taxon>
        <taxon>Chitinophagia</taxon>
        <taxon>Chitinophagales</taxon>
        <taxon>Chitinophagaceae</taxon>
        <taxon>Chitinophaga</taxon>
    </lineage>
</organism>
<accession>A0ABS5JBY4</accession>
<dbReference type="InterPro" id="IPR003313">
    <property type="entry name" value="AraC-bd"/>
</dbReference>
<dbReference type="Proteomes" id="UP000676386">
    <property type="component" value="Unassembled WGS sequence"/>
</dbReference>